<evidence type="ECO:0000313" key="2">
    <source>
        <dbReference type="EMBL" id="MDT0612924.1"/>
    </source>
</evidence>
<sequence length="170" mass="16987">MATEASAPEARRVGAGLVLAALLTLPTAAGCDDDPDELRSFADPTAPTRPQAEAADGTDIGACADGDCELLVSEPVTVRFRDPSGAVVTLHVTEVGPDEVAYTVKSGSGQTKGSARGSGAGCVTVLRTTGTGNSCGVLGDRGRPNPQPDAVVIQAAPAEDGTAHFDIVSG</sequence>
<comment type="caution">
    <text evidence="2">The sequence shown here is derived from an EMBL/GenBank/DDBJ whole genome shotgun (WGS) entry which is preliminary data.</text>
</comment>
<feature type="region of interest" description="Disordered" evidence="1">
    <location>
        <begin position="29"/>
        <end position="59"/>
    </location>
</feature>
<evidence type="ECO:0000256" key="1">
    <source>
        <dbReference type="SAM" id="MobiDB-lite"/>
    </source>
</evidence>
<dbReference type="Proteomes" id="UP001180724">
    <property type="component" value="Unassembled WGS sequence"/>
</dbReference>
<proteinExistence type="predicted"/>
<evidence type="ECO:0008006" key="4">
    <source>
        <dbReference type="Google" id="ProtNLM"/>
    </source>
</evidence>
<accession>A0ABU3ARV8</accession>
<gene>
    <name evidence="2" type="ORF">RM812_22275</name>
</gene>
<evidence type="ECO:0000313" key="3">
    <source>
        <dbReference type="Proteomes" id="UP001180724"/>
    </source>
</evidence>
<keyword evidence="3" id="KW-1185">Reference proteome</keyword>
<name>A0ABU3ARV8_9ACTN</name>
<reference evidence="2" key="1">
    <citation type="submission" date="2024-05" db="EMBL/GenBank/DDBJ databases">
        <title>30 novel species of actinomycetes from the DSMZ collection.</title>
        <authorList>
            <person name="Nouioui I."/>
        </authorList>
    </citation>
    <scope>NUCLEOTIDE SEQUENCE</scope>
    <source>
        <strain evidence="2">DSM 40712</strain>
    </source>
</reference>
<protein>
    <recommendedName>
        <fullName evidence="4">Secreted protein</fullName>
    </recommendedName>
</protein>
<organism evidence="2 3">
    <name type="scientific">Streptomyces lancefieldiae</name>
    <dbReference type="NCBI Taxonomy" id="3075520"/>
    <lineage>
        <taxon>Bacteria</taxon>
        <taxon>Bacillati</taxon>
        <taxon>Actinomycetota</taxon>
        <taxon>Actinomycetes</taxon>
        <taxon>Kitasatosporales</taxon>
        <taxon>Streptomycetaceae</taxon>
        <taxon>Streptomyces</taxon>
    </lineage>
</organism>
<dbReference type="EMBL" id="JAVRFH010000023">
    <property type="protein sequence ID" value="MDT0612924.1"/>
    <property type="molecule type" value="Genomic_DNA"/>
</dbReference>
<dbReference type="RefSeq" id="WP_311574997.1">
    <property type="nucleotide sequence ID" value="NZ_JAVRFH010000023.1"/>
</dbReference>